<feature type="compositionally biased region" description="Polar residues" evidence="1">
    <location>
        <begin position="87"/>
        <end position="98"/>
    </location>
</feature>
<evidence type="ECO:0000313" key="3">
    <source>
        <dbReference type="EMBL" id="SDF56296.1"/>
    </source>
</evidence>
<evidence type="ECO:0000256" key="1">
    <source>
        <dbReference type="SAM" id="MobiDB-lite"/>
    </source>
</evidence>
<evidence type="ECO:0000313" key="4">
    <source>
        <dbReference type="Proteomes" id="UP000199245"/>
    </source>
</evidence>
<protein>
    <submittedName>
        <fullName evidence="3">Uncharacterized protein</fullName>
    </submittedName>
</protein>
<name>A0A1G7M3V3_9BRAD</name>
<gene>
    <name evidence="3" type="ORF">SAMN05216337_106110</name>
</gene>
<sequence length="98" mass="10552">MNLVKTTVIACGLSALLAYPVIAQSLAADAKARKGMQTTSIQSGMSDDEDSSPKLRTPGAKLGRKSIKGAKKPRRQPQDKETLDEFPTSNTPISDKRH</sequence>
<reference evidence="3 4" key="1">
    <citation type="submission" date="2016-10" db="EMBL/GenBank/DDBJ databases">
        <authorList>
            <person name="de Groot N.N."/>
        </authorList>
    </citation>
    <scope>NUCLEOTIDE SEQUENCE [LARGE SCALE GENOMIC DNA]</scope>
    <source>
        <strain evidence="3 4">R5</strain>
    </source>
</reference>
<feature type="compositionally biased region" description="Polar residues" evidence="1">
    <location>
        <begin position="36"/>
        <end position="45"/>
    </location>
</feature>
<feature type="signal peptide" evidence="2">
    <location>
        <begin position="1"/>
        <end position="23"/>
    </location>
</feature>
<evidence type="ECO:0000256" key="2">
    <source>
        <dbReference type="SAM" id="SignalP"/>
    </source>
</evidence>
<feature type="region of interest" description="Disordered" evidence="1">
    <location>
        <begin position="29"/>
        <end position="98"/>
    </location>
</feature>
<feature type="compositionally biased region" description="Basic residues" evidence="1">
    <location>
        <begin position="62"/>
        <end position="75"/>
    </location>
</feature>
<feature type="chain" id="PRO_5011735490" evidence="2">
    <location>
        <begin position="24"/>
        <end position="98"/>
    </location>
</feature>
<accession>A0A1G7M3V3</accession>
<dbReference type="RefSeq" id="WP_057018775.1">
    <property type="nucleotide sequence ID" value="NZ_FMZW01000061.1"/>
</dbReference>
<dbReference type="Proteomes" id="UP000199245">
    <property type="component" value="Unassembled WGS sequence"/>
</dbReference>
<dbReference type="EMBL" id="FMZW01000061">
    <property type="protein sequence ID" value="SDF56296.1"/>
    <property type="molecule type" value="Genomic_DNA"/>
</dbReference>
<organism evidence="3 4">
    <name type="scientific">Bradyrhizobium brasilense</name>
    <dbReference type="NCBI Taxonomy" id="1419277"/>
    <lineage>
        <taxon>Bacteria</taxon>
        <taxon>Pseudomonadati</taxon>
        <taxon>Pseudomonadota</taxon>
        <taxon>Alphaproteobacteria</taxon>
        <taxon>Hyphomicrobiales</taxon>
        <taxon>Nitrobacteraceae</taxon>
        <taxon>Bradyrhizobium</taxon>
    </lineage>
</organism>
<keyword evidence="2" id="KW-0732">Signal</keyword>
<dbReference type="AlphaFoldDB" id="A0A1G7M3V3"/>
<proteinExistence type="predicted"/>